<dbReference type="PROSITE" id="PS50240">
    <property type="entry name" value="TRYPSIN_DOM"/>
    <property type="match status" value="1"/>
</dbReference>
<dbReference type="PROSITE" id="PS00135">
    <property type="entry name" value="TRYPSIN_SER"/>
    <property type="match status" value="1"/>
</dbReference>
<evidence type="ECO:0000259" key="1">
    <source>
        <dbReference type="PROSITE" id="PS50240"/>
    </source>
</evidence>
<dbReference type="Pfam" id="PF13365">
    <property type="entry name" value="Trypsin_2"/>
    <property type="match status" value="1"/>
</dbReference>
<dbReference type="Proteomes" id="UP000215771">
    <property type="component" value="Unassembled WGS sequence"/>
</dbReference>
<protein>
    <recommendedName>
        <fullName evidence="1">Peptidase S1 domain-containing protein</fullName>
    </recommendedName>
</protein>
<proteinExistence type="predicted"/>
<dbReference type="RefSeq" id="WP_095275236.1">
    <property type="nucleotide sequence ID" value="NZ_CP047655.1"/>
</dbReference>
<evidence type="ECO:0000313" key="2">
    <source>
        <dbReference type="EMBL" id="PAJ71325.1"/>
    </source>
</evidence>
<dbReference type="GO" id="GO:0004252">
    <property type="term" value="F:serine-type endopeptidase activity"/>
    <property type="evidence" value="ECO:0007669"/>
    <property type="project" value="InterPro"/>
</dbReference>
<sequence>MTYKRGRFLFSGIVSILVLGALVSHRILGFNSAAVAQDKSDLIISYDIVEGDETVASCLATRISDHKWITAKHCIPGDARENYFVRALNESIPIGLVELAPGNHDVAVFSINDVNPGPVIELSDSEIEVGDLLELKRASGGPSVSSSTLKVEYKMPTLTNGVTFRIGDVVRTKTVGQGATCSGDSGGPLLDQNGRLVAIHSAGAQADCESDEIGLAAYHSQINEVRSWIDSQL</sequence>
<dbReference type="SUPFAM" id="SSF50494">
    <property type="entry name" value="Trypsin-like serine proteases"/>
    <property type="match status" value="1"/>
</dbReference>
<organism evidence="2 3">
    <name type="scientific">Corynebacterium hadale</name>
    <dbReference type="NCBI Taxonomy" id="2026255"/>
    <lineage>
        <taxon>Bacteria</taxon>
        <taxon>Bacillati</taxon>
        <taxon>Actinomycetota</taxon>
        <taxon>Actinomycetes</taxon>
        <taxon>Mycobacteriales</taxon>
        <taxon>Corynebacteriaceae</taxon>
        <taxon>Corynebacterium</taxon>
    </lineage>
</organism>
<feature type="domain" description="Peptidase S1" evidence="1">
    <location>
        <begin position="27"/>
        <end position="233"/>
    </location>
</feature>
<dbReference type="EMBL" id="NQMQ01000001">
    <property type="protein sequence ID" value="PAJ71325.1"/>
    <property type="molecule type" value="Genomic_DNA"/>
</dbReference>
<name>A0A269PGI3_9CORY</name>
<dbReference type="Gene3D" id="2.40.10.120">
    <property type="match status" value="1"/>
</dbReference>
<comment type="caution">
    <text evidence="2">The sequence shown here is derived from an EMBL/GenBank/DDBJ whole genome shotgun (WGS) entry which is preliminary data.</text>
</comment>
<gene>
    <name evidence="2" type="ORF">CIG21_00935</name>
</gene>
<dbReference type="InterPro" id="IPR033116">
    <property type="entry name" value="TRYPSIN_SER"/>
</dbReference>
<dbReference type="InterPro" id="IPR009003">
    <property type="entry name" value="Peptidase_S1_PA"/>
</dbReference>
<dbReference type="AlphaFoldDB" id="A0A269PGI3"/>
<dbReference type="InterPro" id="IPR001254">
    <property type="entry name" value="Trypsin_dom"/>
</dbReference>
<dbReference type="GO" id="GO:0006508">
    <property type="term" value="P:proteolysis"/>
    <property type="evidence" value="ECO:0007669"/>
    <property type="project" value="InterPro"/>
</dbReference>
<reference evidence="2 3" key="1">
    <citation type="submission" date="2017-08" db="EMBL/GenBank/DDBJ databases">
        <authorList>
            <person name="de Groot N.N."/>
        </authorList>
    </citation>
    <scope>NUCLEOTIDE SEQUENCE [LARGE SCALE GENOMIC DNA]</scope>
    <source>
        <strain evidence="2 3">NBT06-6</strain>
    </source>
</reference>
<accession>A0A269PGI3</accession>
<evidence type="ECO:0000313" key="3">
    <source>
        <dbReference type="Proteomes" id="UP000215771"/>
    </source>
</evidence>